<feature type="region of interest" description="Disordered" evidence="8">
    <location>
        <begin position="290"/>
        <end position="314"/>
    </location>
</feature>
<feature type="site" description="Important for catalytic activity" evidence="7">
    <location>
        <position position="244"/>
    </location>
</feature>
<dbReference type="NCBIfam" id="TIGR00247">
    <property type="entry name" value="endolytic transglycosylase MltG"/>
    <property type="match status" value="1"/>
</dbReference>
<keyword evidence="1 7" id="KW-1003">Cell membrane</keyword>
<comment type="subcellular location">
    <subcellularLocation>
        <location evidence="7">Cell membrane</location>
        <topology evidence="7">Single-pass membrane protein</topology>
    </subcellularLocation>
</comment>
<dbReference type="GO" id="GO:0005886">
    <property type="term" value="C:plasma membrane"/>
    <property type="evidence" value="ECO:0007669"/>
    <property type="project" value="UniProtKB-SubCell"/>
</dbReference>
<dbReference type="AlphaFoldDB" id="A0A2N6VQY7"/>
<evidence type="ECO:0000256" key="1">
    <source>
        <dbReference type="ARBA" id="ARBA00022475"/>
    </source>
</evidence>
<protein>
    <recommendedName>
        <fullName evidence="7">Endolytic murein transglycosylase</fullName>
        <ecNumber evidence="7">4.2.2.29</ecNumber>
    </recommendedName>
    <alternativeName>
        <fullName evidence="7">Peptidoglycan lytic transglycosylase</fullName>
    </alternativeName>
    <alternativeName>
        <fullName evidence="7">Peptidoglycan polymerization terminase</fullName>
    </alternativeName>
</protein>
<feature type="transmembrane region" description="Helical" evidence="7">
    <location>
        <begin position="30"/>
        <end position="49"/>
    </location>
</feature>
<evidence type="ECO:0000256" key="4">
    <source>
        <dbReference type="ARBA" id="ARBA00023136"/>
    </source>
</evidence>
<evidence type="ECO:0000256" key="6">
    <source>
        <dbReference type="ARBA" id="ARBA00023316"/>
    </source>
</evidence>
<dbReference type="InterPro" id="IPR003770">
    <property type="entry name" value="MLTG-like"/>
</dbReference>
<comment type="caution">
    <text evidence="9">The sequence shown here is derived from an EMBL/GenBank/DDBJ whole genome shotgun (WGS) entry which is preliminary data.</text>
</comment>
<comment type="similarity">
    <text evidence="7">Belongs to the transglycosylase MltG family.</text>
</comment>
<evidence type="ECO:0000313" key="10">
    <source>
        <dbReference type="Proteomes" id="UP000235598"/>
    </source>
</evidence>
<dbReference type="Gene3D" id="3.30.160.60">
    <property type="entry name" value="Classic Zinc Finger"/>
    <property type="match status" value="1"/>
</dbReference>
<comment type="catalytic activity">
    <reaction evidence="7">
        <text>a peptidoglycan chain = a peptidoglycan chain with N-acetyl-1,6-anhydromuramyl-[peptide] at the reducing end + a peptidoglycan chain with N-acetylglucosamine at the non-reducing end.</text>
        <dbReference type="EC" id="4.2.2.29"/>
    </reaction>
</comment>
<feature type="region of interest" description="Disordered" evidence="8">
    <location>
        <begin position="1"/>
        <end position="22"/>
    </location>
</feature>
<dbReference type="GO" id="GO:0009252">
    <property type="term" value="P:peptidoglycan biosynthetic process"/>
    <property type="evidence" value="ECO:0007669"/>
    <property type="project" value="UniProtKB-UniRule"/>
</dbReference>
<evidence type="ECO:0000256" key="8">
    <source>
        <dbReference type="SAM" id="MobiDB-lite"/>
    </source>
</evidence>
<keyword evidence="6 7" id="KW-0961">Cell wall biogenesis/degradation</keyword>
<gene>
    <name evidence="7" type="primary">mltG</name>
    <name evidence="9" type="ORF">CJ199_03530</name>
</gene>
<accession>A0A2N6VQY7</accession>
<evidence type="ECO:0000256" key="2">
    <source>
        <dbReference type="ARBA" id="ARBA00022692"/>
    </source>
</evidence>
<dbReference type="Gene3D" id="3.30.1490.480">
    <property type="entry name" value="Endolytic murein transglycosylase"/>
    <property type="match status" value="1"/>
</dbReference>
<dbReference type="Proteomes" id="UP000235598">
    <property type="component" value="Unassembled WGS sequence"/>
</dbReference>
<dbReference type="EMBL" id="PNHK01000001">
    <property type="protein sequence ID" value="PMD06448.1"/>
    <property type="molecule type" value="Genomic_DNA"/>
</dbReference>
<dbReference type="PANTHER" id="PTHR30518:SF2">
    <property type="entry name" value="ENDOLYTIC MUREIN TRANSGLYCOSYLASE"/>
    <property type="match status" value="1"/>
</dbReference>
<evidence type="ECO:0000256" key="7">
    <source>
        <dbReference type="HAMAP-Rule" id="MF_02065"/>
    </source>
</evidence>
<dbReference type="Pfam" id="PF02618">
    <property type="entry name" value="YceG"/>
    <property type="match status" value="1"/>
</dbReference>
<dbReference type="GO" id="GO:0008932">
    <property type="term" value="F:lytic endotransglycosylase activity"/>
    <property type="evidence" value="ECO:0007669"/>
    <property type="project" value="UniProtKB-UniRule"/>
</dbReference>
<reference evidence="9 10" key="1">
    <citation type="submission" date="2017-09" db="EMBL/GenBank/DDBJ databases">
        <title>Bacterial strain isolated from the female urinary microbiota.</title>
        <authorList>
            <person name="Thomas-White K."/>
            <person name="Kumar N."/>
            <person name="Forster S."/>
            <person name="Putonti C."/>
            <person name="Lawley T."/>
            <person name="Wolfe A.J."/>
        </authorList>
    </citation>
    <scope>NUCLEOTIDE SEQUENCE [LARGE SCALE GENOMIC DNA]</scope>
    <source>
        <strain evidence="9 10">UMB1301</strain>
    </source>
</reference>
<evidence type="ECO:0000256" key="5">
    <source>
        <dbReference type="ARBA" id="ARBA00023239"/>
    </source>
</evidence>
<dbReference type="HAMAP" id="MF_02065">
    <property type="entry name" value="MltG"/>
    <property type="match status" value="1"/>
</dbReference>
<evidence type="ECO:0000256" key="3">
    <source>
        <dbReference type="ARBA" id="ARBA00022989"/>
    </source>
</evidence>
<keyword evidence="3 7" id="KW-1133">Transmembrane helix</keyword>
<keyword evidence="4 7" id="KW-0472">Membrane</keyword>
<dbReference type="EC" id="4.2.2.29" evidence="7"/>
<name>A0A2N6VQY7_9MICO</name>
<keyword evidence="5 7" id="KW-0456">Lyase</keyword>
<dbReference type="GO" id="GO:0071555">
    <property type="term" value="P:cell wall organization"/>
    <property type="evidence" value="ECO:0007669"/>
    <property type="project" value="UniProtKB-KW"/>
</dbReference>
<dbReference type="OrthoDB" id="9814591at2"/>
<keyword evidence="2 7" id="KW-0812">Transmembrane</keyword>
<dbReference type="PANTHER" id="PTHR30518">
    <property type="entry name" value="ENDOLYTIC MUREIN TRANSGLYCOSYLASE"/>
    <property type="match status" value="1"/>
</dbReference>
<sequence>MGIDDVFENKGTRKDARQRRHNRKIRRRRITAIVVVLALIAGVSGVVAVSTASGAFSNLFGAKKDYEGEGEGSIDVTVIPGASASQVANQLVEEDVIRSADPFLKEVESRGFVIKAGTFKMRKRMSSSAAVDALEDATAAQRLTVAEGHTIKTIKANAIKAGVNEQQLDKAIDKKKPKDYGLDIDAPNLEGYLYPATYDIDPSRPAEALVQDMVNKTKDELNRLAIPHDDAHYYLTLASLVEKEATSDPEVQAKVARVFVNRVGKKSQTGGLLQSDATVAYIHGARSDLTTTKEERESNNPYNTYKHKGWTPGPINSPGEPAVRAAMKPAKGDWQFFVATDPDNGTVKFANNYQEHQKNVEEFRKWLREHRKKNG</sequence>
<dbReference type="RefSeq" id="WP_102238093.1">
    <property type="nucleotide sequence ID" value="NZ_PNHK01000001.1"/>
</dbReference>
<evidence type="ECO:0000313" key="9">
    <source>
        <dbReference type="EMBL" id="PMD06448.1"/>
    </source>
</evidence>
<comment type="function">
    <text evidence="7">Functions as a peptidoglycan terminase that cleaves nascent peptidoglycan strands endolytically to terminate their elongation.</text>
</comment>
<proteinExistence type="inferred from homology"/>
<organism evidence="9 10">
    <name type="scientific">Brevibacterium paucivorans</name>
    <dbReference type="NCBI Taxonomy" id="170994"/>
    <lineage>
        <taxon>Bacteria</taxon>
        <taxon>Bacillati</taxon>
        <taxon>Actinomycetota</taxon>
        <taxon>Actinomycetes</taxon>
        <taxon>Micrococcales</taxon>
        <taxon>Brevibacteriaceae</taxon>
        <taxon>Brevibacterium</taxon>
    </lineage>
</organism>